<dbReference type="Proteomes" id="UP000176294">
    <property type="component" value="Unassembled WGS sequence"/>
</dbReference>
<gene>
    <name evidence="2" type="ORF">BEN47_15610</name>
</gene>
<dbReference type="OrthoDB" id="875340at2"/>
<comment type="caution">
    <text evidence="2">The sequence shown here is derived from an EMBL/GenBank/DDBJ whole genome shotgun (WGS) entry which is preliminary data.</text>
</comment>
<dbReference type="STRING" id="1908237.BEN47_15610"/>
<sequence length="196" mass="21145">MPFRPAVLLLLPLLGLTQCLMQGEGAYPVQPMPAATQTGANTAGCFVDGQLWVAHYYNTTIGAVNPKPVYAWWNNASMGGPILSLNLLKDNADQTLVHHDTSLNIELPGITRSGTYVLDLRPSTRGHGPNGYASFTLRKSTPDQEFLTDAQHTGTLVVTRFDTISRVVSGTFAFTARHAATGTVVRVTDGRFDATL</sequence>
<keyword evidence="3" id="KW-1185">Reference proteome</keyword>
<feature type="chain" id="PRO_5009578781" evidence="1">
    <location>
        <begin position="23"/>
        <end position="196"/>
    </location>
</feature>
<evidence type="ECO:0000313" key="2">
    <source>
        <dbReference type="EMBL" id="OGX84983.1"/>
    </source>
</evidence>
<proteinExistence type="predicted"/>
<keyword evidence="1" id="KW-0732">Signal</keyword>
<organism evidence="2 3">
    <name type="scientific">Hymenobacter lapidarius</name>
    <dbReference type="NCBI Taxonomy" id="1908237"/>
    <lineage>
        <taxon>Bacteria</taxon>
        <taxon>Pseudomonadati</taxon>
        <taxon>Bacteroidota</taxon>
        <taxon>Cytophagia</taxon>
        <taxon>Cytophagales</taxon>
        <taxon>Hymenobacteraceae</taxon>
        <taxon>Hymenobacter</taxon>
    </lineage>
</organism>
<name>A0A1G1T276_9BACT</name>
<accession>A0A1G1T276</accession>
<reference evidence="2 3" key="1">
    <citation type="submission" date="2016-08" db="EMBL/GenBank/DDBJ databases">
        <title>Hymenobacter coccineus sp. nov., Hymenobacter lapidarius sp. nov. and Hymenobacter glacialis sp. nov., isolated from Antarctic soil.</title>
        <authorList>
            <person name="Sedlacek I."/>
            <person name="Kralova S."/>
            <person name="Kyrova K."/>
            <person name="Maslanova I."/>
            <person name="Stankova E."/>
            <person name="Vrbovska V."/>
            <person name="Nemec M."/>
            <person name="Bartak M."/>
            <person name="Svec P."/>
            <person name="Busse H.-J."/>
            <person name="Pantucek R."/>
        </authorList>
    </citation>
    <scope>NUCLEOTIDE SEQUENCE [LARGE SCALE GENOMIC DNA]</scope>
    <source>
        <strain evidence="2 3">CCM 8643</strain>
    </source>
</reference>
<protein>
    <submittedName>
        <fullName evidence="2">Uncharacterized protein</fullName>
    </submittedName>
</protein>
<dbReference type="AlphaFoldDB" id="A0A1G1T276"/>
<evidence type="ECO:0000256" key="1">
    <source>
        <dbReference type="SAM" id="SignalP"/>
    </source>
</evidence>
<dbReference type="RefSeq" id="WP_070728711.1">
    <property type="nucleotide sequence ID" value="NZ_MDZB01000112.1"/>
</dbReference>
<evidence type="ECO:0000313" key="3">
    <source>
        <dbReference type="Proteomes" id="UP000176294"/>
    </source>
</evidence>
<feature type="signal peptide" evidence="1">
    <location>
        <begin position="1"/>
        <end position="22"/>
    </location>
</feature>
<dbReference type="EMBL" id="MDZB01000112">
    <property type="protein sequence ID" value="OGX84983.1"/>
    <property type="molecule type" value="Genomic_DNA"/>
</dbReference>